<evidence type="ECO:0000256" key="3">
    <source>
        <dbReference type="ARBA" id="ARBA00022840"/>
    </source>
</evidence>
<reference evidence="5 6" key="1">
    <citation type="submission" date="2020-05" db="EMBL/GenBank/DDBJ databases">
        <title>FDA dAtabase for Regulatory Grade micrObial Sequences (FDA-ARGOS): Supporting development and validation of Infectious Disease Dx tests.</title>
        <authorList>
            <person name="Sproer C."/>
            <person name="Gronow S."/>
            <person name="Severitt S."/>
            <person name="Schroder I."/>
            <person name="Tallon L."/>
            <person name="Sadzewicz L."/>
            <person name="Zhao X."/>
            <person name="Vavikolanu K."/>
            <person name="Mehta A."/>
            <person name="Aluvathingal J."/>
            <person name="Nadendla S."/>
            <person name="Myers T."/>
            <person name="Yan Y."/>
            <person name="Sichtig H."/>
        </authorList>
    </citation>
    <scope>NUCLEOTIDE SEQUENCE [LARGE SCALE GENOMIC DNA]</scope>
    <source>
        <strain evidence="5 6">FDAARGOS_787</strain>
    </source>
</reference>
<evidence type="ECO:0000313" key="6">
    <source>
        <dbReference type="Proteomes" id="UP000509782"/>
    </source>
</evidence>
<dbReference type="SMART" id="SM00797">
    <property type="entry name" value="AHS2"/>
    <property type="match status" value="1"/>
</dbReference>
<feature type="domain" description="Carboxyltransferase" evidence="4">
    <location>
        <begin position="25"/>
        <end position="321"/>
    </location>
</feature>
<dbReference type="GO" id="GO:0016740">
    <property type="term" value="F:transferase activity"/>
    <property type="evidence" value="ECO:0007669"/>
    <property type="project" value="UniProtKB-KW"/>
</dbReference>
<protein>
    <submittedName>
        <fullName evidence="5">Biotin-dependent carboxyltransferase</fullName>
    </submittedName>
</protein>
<evidence type="ECO:0000259" key="4">
    <source>
        <dbReference type="SMART" id="SM00797"/>
    </source>
</evidence>
<dbReference type="GO" id="GO:0005524">
    <property type="term" value="F:ATP binding"/>
    <property type="evidence" value="ECO:0007669"/>
    <property type="project" value="UniProtKB-KW"/>
</dbReference>
<dbReference type="EMBL" id="CP054569">
    <property type="protein sequence ID" value="QKQ46118.1"/>
    <property type="molecule type" value="Genomic_DNA"/>
</dbReference>
<evidence type="ECO:0000313" key="5">
    <source>
        <dbReference type="EMBL" id="QKQ46118.1"/>
    </source>
</evidence>
<dbReference type="NCBIfam" id="TIGR00724">
    <property type="entry name" value="urea_amlyse_rel"/>
    <property type="match status" value="1"/>
</dbReference>
<dbReference type="PANTHER" id="PTHR43309:SF3">
    <property type="entry name" value="5-OXOPROLINASE SUBUNIT C"/>
    <property type="match status" value="1"/>
</dbReference>
<dbReference type="Proteomes" id="UP000509782">
    <property type="component" value="Chromosome"/>
</dbReference>
<organism evidence="5 6">
    <name type="scientific">Achromobacter denitrificans</name>
    <name type="common">Alcaligenes denitrificans</name>
    <dbReference type="NCBI Taxonomy" id="32002"/>
    <lineage>
        <taxon>Bacteria</taxon>
        <taxon>Pseudomonadati</taxon>
        <taxon>Pseudomonadota</taxon>
        <taxon>Betaproteobacteria</taxon>
        <taxon>Burkholderiales</taxon>
        <taxon>Alcaligenaceae</taxon>
        <taxon>Achromobacter</taxon>
    </lineage>
</organism>
<proteinExistence type="predicted"/>
<dbReference type="InterPro" id="IPR052708">
    <property type="entry name" value="PxpC"/>
</dbReference>
<dbReference type="PANTHER" id="PTHR43309">
    <property type="entry name" value="5-OXOPROLINASE SUBUNIT C"/>
    <property type="match status" value="1"/>
</dbReference>
<keyword evidence="5" id="KW-0808">Transferase</keyword>
<evidence type="ECO:0000256" key="2">
    <source>
        <dbReference type="ARBA" id="ARBA00022801"/>
    </source>
</evidence>
<dbReference type="SUPFAM" id="SSF50891">
    <property type="entry name" value="Cyclophilin-like"/>
    <property type="match status" value="1"/>
</dbReference>
<dbReference type="Pfam" id="PF02626">
    <property type="entry name" value="CT_A_B"/>
    <property type="match status" value="1"/>
</dbReference>
<dbReference type="GO" id="GO:0016787">
    <property type="term" value="F:hydrolase activity"/>
    <property type="evidence" value="ECO:0007669"/>
    <property type="project" value="UniProtKB-KW"/>
</dbReference>
<gene>
    <name evidence="5" type="ORF">FOC81_05195</name>
</gene>
<keyword evidence="1" id="KW-0547">Nucleotide-binding</keyword>
<dbReference type="RefSeq" id="WP_174715856.1">
    <property type="nucleotide sequence ID" value="NZ_CADIKP010000013.1"/>
</dbReference>
<sequence length="334" mass="36026">MRTMLVDRPGMLSTLQDTGRLGHQQYGVSVNGPMDEWSHRVANALVGNPEDAAVLECTLNGPRLSFSEHTLVALCGAAMNVTADGQPVPYGRAVLLRRGVVLDIGARTAGARLYLAVRGGLAPDPVLGSRSTNVRAGFGGFHGRPLRKGDHVPLSPPRRGAPALPIERRMVQSGLPMLSALPVDVAQQPARREGVLRVIPGPHWNAFTASARADFERRPYKVTPQSDRMGIRLQGPALMLDRPMELVSEATVFGTVQVPPDGQPIVLMADRQSAGGYPKIGYVASADLPLLAQAMPGDELYFEAITQADAENAWQDFEERLQHLRRSAAQALES</sequence>
<name>A0A6J5HQQ6_ACHDE</name>
<dbReference type="Gene3D" id="2.40.100.10">
    <property type="entry name" value="Cyclophilin-like"/>
    <property type="match status" value="1"/>
</dbReference>
<evidence type="ECO:0000256" key="1">
    <source>
        <dbReference type="ARBA" id="ARBA00022741"/>
    </source>
</evidence>
<keyword evidence="2" id="KW-0378">Hydrolase</keyword>
<dbReference type="InterPro" id="IPR003778">
    <property type="entry name" value="CT_A_B"/>
</dbReference>
<accession>A0A6J5HQQ6</accession>
<dbReference type="InterPro" id="IPR029000">
    <property type="entry name" value="Cyclophilin-like_dom_sf"/>
</dbReference>
<keyword evidence="3" id="KW-0067">ATP-binding</keyword>
<dbReference type="AlphaFoldDB" id="A0A6J5HQQ6"/>